<dbReference type="SUPFAM" id="SSF102114">
    <property type="entry name" value="Radical SAM enzymes"/>
    <property type="match status" value="1"/>
</dbReference>
<name>X1EUF2_9ZZZZ</name>
<evidence type="ECO:0000256" key="2">
    <source>
        <dbReference type="ARBA" id="ARBA00022723"/>
    </source>
</evidence>
<dbReference type="InterPro" id="IPR007197">
    <property type="entry name" value="rSAM"/>
</dbReference>
<keyword evidence="4" id="KW-0411">Iron-sulfur</keyword>
<sequence>MYITNDCNLDCEKCHYRSKSDPKQELSFNIIKDLFQEWKKYKLSSIAIGGGEPLLHPHILEIVKLGQDMGFFIAVTTNGTVLKPINANRIHISYDELHPTWKNEELIQNAVKYYKKCGSKVGINHVVSNIENIEYIENLFKEVDNILLIREKPESTFKDWDKIKY</sequence>
<dbReference type="InterPro" id="IPR058240">
    <property type="entry name" value="rSAM_sf"/>
</dbReference>
<evidence type="ECO:0000259" key="5">
    <source>
        <dbReference type="PROSITE" id="PS51918"/>
    </source>
</evidence>
<reference evidence="6" key="1">
    <citation type="journal article" date="2014" name="Front. Microbiol.">
        <title>High frequency of phylogenetically diverse reductive dehalogenase-homologous genes in deep subseafloor sedimentary metagenomes.</title>
        <authorList>
            <person name="Kawai M."/>
            <person name="Futagami T."/>
            <person name="Toyoda A."/>
            <person name="Takaki Y."/>
            <person name="Nishi S."/>
            <person name="Hori S."/>
            <person name="Arai W."/>
            <person name="Tsubouchi T."/>
            <person name="Morono Y."/>
            <person name="Uchiyama I."/>
            <person name="Ito T."/>
            <person name="Fujiyama A."/>
            <person name="Inagaki F."/>
            <person name="Takami H."/>
        </authorList>
    </citation>
    <scope>NUCLEOTIDE SEQUENCE</scope>
    <source>
        <strain evidence="6">Expedition CK06-06</strain>
    </source>
</reference>
<dbReference type="GO" id="GO:0003824">
    <property type="term" value="F:catalytic activity"/>
    <property type="evidence" value="ECO:0007669"/>
    <property type="project" value="InterPro"/>
</dbReference>
<dbReference type="PANTHER" id="PTHR11228:SF7">
    <property type="entry name" value="PQQA PEPTIDE CYCLASE"/>
    <property type="match status" value="1"/>
</dbReference>
<evidence type="ECO:0000256" key="4">
    <source>
        <dbReference type="ARBA" id="ARBA00023014"/>
    </source>
</evidence>
<gene>
    <name evidence="6" type="ORF">S03H2_10678</name>
</gene>
<dbReference type="CDD" id="cd01335">
    <property type="entry name" value="Radical_SAM"/>
    <property type="match status" value="1"/>
</dbReference>
<dbReference type="SFLD" id="SFLDG01067">
    <property type="entry name" value="SPASM/twitch_domain_containing"/>
    <property type="match status" value="1"/>
</dbReference>
<dbReference type="EMBL" id="BARU01005482">
    <property type="protein sequence ID" value="GAH36991.1"/>
    <property type="molecule type" value="Genomic_DNA"/>
</dbReference>
<dbReference type="SFLD" id="SFLDS00029">
    <property type="entry name" value="Radical_SAM"/>
    <property type="match status" value="1"/>
</dbReference>
<proteinExistence type="predicted"/>
<feature type="non-terminal residue" evidence="6">
    <location>
        <position position="165"/>
    </location>
</feature>
<dbReference type="PROSITE" id="PS51918">
    <property type="entry name" value="RADICAL_SAM"/>
    <property type="match status" value="1"/>
</dbReference>
<dbReference type="InterPro" id="IPR050377">
    <property type="entry name" value="Radical_SAM_PqqE_MftC-like"/>
</dbReference>
<protein>
    <recommendedName>
        <fullName evidence="5">Radical SAM core domain-containing protein</fullName>
    </recommendedName>
</protein>
<comment type="caution">
    <text evidence="6">The sequence shown here is derived from an EMBL/GenBank/DDBJ whole genome shotgun (WGS) entry which is preliminary data.</text>
</comment>
<organism evidence="6">
    <name type="scientific">marine sediment metagenome</name>
    <dbReference type="NCBI Taxonomy" id="412755"/>
    <lineage>
        <taxon>unclassified sequences</taxon>
        <taxon>metagenomes</taxon>
        <taxon>ecological metagenomes</taxon>
    </lineage>
</organism>
<keyword evidence="2" id="KW-0479">Metal-binding</keyword>
<dbReference type="Pfam" id="PF04055">
    <property type="entry name" value="Radical_SAM"/>
    <property type="match status" value="1"/>
</dbReference>
<feature type="domain" description="Radical SAM core" evidence="5">
    <location>
        <begin position="1"/>
        <end position="165"/>
    </location>
</feature>
<dbReference type="InterPro" id="IPR013785">
    <property type="entry name" value="Aldolase_TIM"/>
</dbReference>
<keyword evidence="3" id="KW-0408">Iron</keyword>
<dbReference type="PANTHER" id="PTHR11228">
    <property type="entry name" value="RADICAL SAM DOMAIN PROTEIN"/>
    <property type="match status" value="1"/>
</dbReference>
<accession>X1EUF2</accession>
<dbReference type="GO" id="GO:0051536">
    <property type="term" value="F:iron-sulfur cluster binding"/>
    <property type="evidence" value="ECO:0007669"/>
    <property type="project" value="UniProtKB-KW"/>
</dbReference>
<evidence type="ECO:0000313" key="6">
    <source>
        <dbReference type="EMBL" id="GAH36991.1"/>
    </source>
</evidence>
<evidence type="ECO:0000256" key="3">
    <source>
        <dbReference type="ARBA" id="ARBA00023004"/>
    </source>
</evidence>
<dbReference type="AlphaFoldDB" id="X1EUF2"/>
<dbReference type="Gene3D" id="3.20.20.70">
    <property type="entry name" value="Aldolase class I"/>
    <property type="match status" value="1"/>
</dbReference>
<dbReference type="GO" id="GO:0046872">
    <property type="term" value="F:metal ion binding"/>
    <property type="evidence" value="ECO:0007669"/>
    <property type="project" value="UniProtKB-KW"/>
</dbReference>
<evidence type="ECO:0000256" key="1">
    <source>
        <dbReference type="ARBA" id="ARBA00022691"/>
    </source>
</evidence>
<keyword evidence="1" id="KW-0949">S-adenosyl-L-methionine</keyword>